<gene>
    <name evidence="2" type="ORF">HMPREF1557_01749</name>
</gene>
<protein>
    <submittedName>
        <fullName evidence="2">Uncharacterized protein</fullName>
    </submittedName>
</protein>
<accession>U2KHL9</accession>
<dbReference type="PATRIC" id="fig|1227275.3.peg.1561"/>
<dbReference type="HOGENOM" id="CLU_3012538_0_0_9"/>
<name>U2KHL9_9STRE</name>
<organism evidence="2 3">
    <name type="scientific">Streptococcus sobrinus W1703</name>
    <dbReference type="NCBI Taxonomy" id="1227275"/>
    <lineage>
        <taxon>Bacteria</taxon>
        <taxon>Bacillati</taxon>
        <taxon>Bacillota</taxon>
        <taxon>Bacilli</taxon>
        <taxon>Lactobacillales</taxon>
        <taxon>Streptococcaceae</taxon>
        <taxon>Streptococcus</taxon>
    </lineage>
</organism>
<dbReference type="AlphaFoldDB" id="U2KHL9"/>
<reference evidence="2 3" key="1">
    <citation type="submission" date="2013-06" db="EMBL/GenBank/DDBJ databases">
        <authorList>
            <person name="Weinstock G."/>
            <person name="Sodergren E."/>
            <person name="Lobos E.A."/>
            <person name="Fulton L."/>
            <person name="Fulton R."/>
            <person name="Courtney L."/>
            <person name="Fronick C."/>
            <person name="O'Laughlin M."/>
            <person name="Godfrey J."/>
            <person name="Wilson R.M."/>
            <person name="Miner T."/>
            <person name="Farmer C."/>
            <person name="Delehaunty K."/>
            <person name="Cordes M."/>
            <person name="Minx P."/>
            <person name="Tomlinson C."/>
            <person name="Chen J."/>
            <person name="Wollam A."/>
            <person name="Pepin K.H."/>
            <person name="Bhonagiri V."/>
            <person name="Zhang X."/>
            <person name="Warren W."/>
            <person name="Mitreva M."/>
            <person name="Mardis E.R."/>
            <person name="Wilson R.K."/>
        </authorList>
    </citation>
    <scope>NUCLEOTIDE SEQUENCE [LARGE SCALE GENOMIC DNA]</scope>
    <source>
        <strain evidence="2 3">W1703</strain>
    </source>
</reference>
<comment type="caution">
    <text evidence="2">The sequence shown here is derived from an EMBL/GenBank/DDBJ whole genome shotgun (WGS) entry which is preliminary data.</text>
</comment>
<evidence type="ECO:0000313" key="3">
    <source>
        <dbReference type="Proteomes" id="UP000016617"/>
    </source>
</evidence>
<feature type="compositionally biased region" description="Basic and acidic residues" evidence="1">
    <location>
        <begin position="47"/>
        <end position="56"/>
    </location>
</feature>
<feature type="region of interest" description="Disordered" evidence="1">
    <location>
        <begin position="1"/>
        <end position="56"/>
    </location>
</feature>
<dbReference type="EMBL" id="AWVA01000103">
    <property type="protein sequence ID" value="ERJ74348.1"/>
    <property type="molecule type" value="Genomic_DNA"/>
</dbReference>
<evidence type="ECO:0000313" key="2">
    <source>
        <dbReference type="EMBL" id="ERJ74348.1"/>
    </source>
</evidence>
<feature type="compositionally biased region" description="Polar residues" evidence="1">
    <location>
        <begin position="33"/>
        <end position="46"/>
    </location>
</feature>
<evidence type="ECO:0000256" key="1">
    <source>
        <dbReference type="SAM" id="MobiDB-lite"/>
    </source>
</evidence>
<dbReference type="Proteomes" id="UP000016617">
    <property type="component" value="Unassembled WGS sequence"/>
</dbReference>
<feature type="compositionally biased region" description="Polar residues" evidence="1">
    <location>
        <begin position="1"/>
        <end position="14"/>
    </location>
</feature>
<proteinExistence type="predicted"/>
<sequence>MCQTKNYLTQTSSREFPESIDPRIGQSEDQTEKFSQSISPRISQPKDQVEDFFKPC</sequence>